<dbReference type="PANTHER" id="PTHR34222:SF99">
    <property type="entry name" value="PROTEIN, PUTATIVE-RELATED"/>
    <property type="match status" value="1"/>
</dbReference>
<feature type="region of interest" description="Disordered" evidence="1">
    <location>
        <begin position="546"/>
        <end position="573"/>
    </location>
</feature>
<name>A0A834WT38_9FABA</name>
<dbReference type="PANTHER" id="PTHR34222">
    <property type="entry name" value="GAG_PRE-INTEGRS DOMAIN-CONTAINING PROTEIN"/>
    <property type="match status" value="1"/>
</dbReference>
<feature type="compositionally biased region" description="Basic and acidic residues" evidence="1">
    <location>
        <begin position="76"/>
        <end position="91"/>
    </location>
</feature>
<reference evidence="2" key="1">
    <citation type="submission" date="2020-09" db="EMBL/GenBank/DDBJ databases">
        <title>Genome-Enabled Discovery of Anthraquinone Biosynthesis in Senna tora.</title>
        <authorList>
            <person name="Kang S.-H."/>
            <person name="Pandey R.P."/>
            <person name="Lee C.-M."/>
            <person name="Sim J.-S."/>
            <person name="Jeong J.-T."/>
            <person name="Choi B.-S."/>
            <person name="Jung M."/>
            <person name="Ginzburg D."/>
            <person name="Zhao K."/>
            <person name="Won S.Y."/>
            <person name="Oh T.-J."/>
            <person name="Yu Y."/>
            <person name="Kim N.-H."/>
            <person name="Lee O.R."/>
            <person name="Lee T.-H."/>
            <person name="Bashyal P."/>
            <person name="Kim T.-S."/>
            <person name="Lee W.-H."/>
            <person name="Kawkins C."/>
            <person name="Kim C.-K."/>
            <person name="Kim J.S."/>
            <person name="Ahn B.O."/>
            <person name="Rhee S.Y."/>
            <person name="Sohng J.K."/>
        </authorList>
    </citation>
    <scope>NUCLEOTIDE SEQUENCE</scope>
    <source>
        <tissue evidence="2">Leaf</tissue>
    </source>
</reference>
<evidence type="ECO:0000313" key="3">
    <source>
        <dbReference type="Proteomes" id="UP000634136"/>
    </source>
</evidence>
<feature type="region of interest" description="Disordered" evidence="1">
    <location>
        <begin position="62"/>
        <end position="101"/>
    </location>
</feature>
<gene>
    <name evidence="2" type="ORF">G2W53_014210</name>
</gene>
<dbReference type="EMBL" id="JAAIUW010000005">
    <property type="protein sequence ID" value="KAF7831877.1"/>
    <property type="molecule type" value="Genomic_DNA"/>
</dbReference>
<evidence type="ECO:0000256" key="1">
    <source>
        <dbReference type="SAM" id="MobiDB-lite"/>
    </source>
</evidence>
<evidence type="ECO:0008006" key="4">
    <source>
        <dbReference type="Google" id="ProtNLM"/>
    </source>
</evidence>
<dbReference type="AlphaFoldDB" id="A0A834WT38"/>
<organism evidence="2 3">
    <name type="scientific">Senna tora</name>
    <dbReference type="NCBI Taxonomy" id="362788"/>
    <lineage>
        <taxon>Eukaryota</taxon>
        <taxon>Viridiplantae</taxon>
        <taxon>Streptophyta</taxon>
        <taxon>Embryophyta</taxon>
        <taxon>Tracheophyta</taxon>
        <taxon>Spermatophyta</taxon>
        <taxon>Magnoliopsida</taxon>
        <taxon>eudicotyledons</taxon>
        <taxon>Gunneridae</taxon>
        <taxon>Pentapetalae</taxon>
        <taxon>rosids</taxon>
        <taxon>fabids</taxon>
        <taxon>Fabales</taxon>
        <taxon>Fabaceae</taxon>
        <taxon>Caesalpinioideae</taxon>
        <taxon>Cassia clade</taxon>
        <taxon>Senna</taxon>
    </lineage>
</organism>
<feature type="region of interest" description="Disordered" evidence="1">
    <location>
        <begin position="718"/>
        <end position="740"/>
    </location>
</feature>
<accession>A0A834WT38</accession>
<keyword evidence="3" id="KW-1185">Reference proteome</keyword>
<proteinExistence type="predicted"/>
<dbReference type="Proteomes" id="UP000634136">
    <property type="component" value="Unassembled WGS sequence"/>
</dbReference>
<sequence length="787" mass="88518">MVSQPTVQGTDLRETCILFSNDSRKKSDWHFEESRNRFEWRLRKIFVFVNLEAEDYTNLQEREKSEMEDTGNDGKMISKPDAETKNQDKTHGGWTLHNSDQPVKTALEAKDKLGCVDGSIKPPKDPVEHKRWKPVDSMVKSWLTNSLTKELSESFLFCNSAKELWDNIAERYSVSNGPKFYQVQRQMVSLEQGGETVTCYFNKLNRSWDELNRIKPVPRCVCGLCTCQINKRLDEHDSDIKLVQFLMGLQLMFDALRGQILNLDPLPSVNKAFSMVVRQETQKEVNLAFNNVESSAMMVKTTGRRAEDRKADKAGKYCDNCNQNGHTRESCFKIIGFPDWFKELKEQKKKAGKKAGNAANMVADTPIDFAKDKENIDLAGVLSALQELAKVVKNKADEQVNFVNIRASSHMCSNKNLMTGLRILTKPIPVHLPDGSTKHVKMIGNDQRTRKTLIEGEVAGNLYVLRQTNVVEKLGNHISNTKISTCNHANHSITAGVTLWHHRLGHAAVDSIKHIDDASRISHIGEIVEAGQRKELGEINAPELEIIREENPTSDLGGSKNRDGEGVSTDGSNYQQGEESIIEEGSQELELQGNADPTFWQDARASGVSWMMRHIGLRNENQDAEHYGASCERSAGPQIENGATSEVGDEGVHFSEDARDGHRTLRRLSKLGSLTVTSSLRSSQMPMFPGITTSLMRTRAKPLRPEEQPLAEQPVTHYHLSEQQSPPQIPQPSAAGDVPAHEPGLQAFLQELDQRMQDMQRVQQDMQRAAEHPPKAVRYLLELSHRL</sequence>
<dbReference type="OrthoDB" id="93351at2759"/>
<evidence type="ECO:0000313" key="2">
    <source>
        <dbReference type="EMBL" id="KAF7831877.1"/>
    </source>
</evidence>
<protein>
    <recommendedName>
        <fullName evidence="4">GAG-pre-integrase domain-containing protein</fullName>
    </recommendedName>
</protein>
<comment type="caution">
    <text evidence="2">The sequence shown here is derived from an EMBL/GenBank/DDBJ whole genome shotgun (WGS) entry which is preliminary data.</text>
</comment>